<organism evidence="2 3">
    <name type="scientific">Trichoderma arundinaceum</name>
    <dbReference type="NCBI Taxonomy" id="490622"/>
    <lineage>
        <taxon>Eukaryota</taxon>
        <taxon>Fungi</taxon>
        <taxon>Dikarya</taxon>
        <taxon>Ascomycota</taxon>
        <taxon>Pezizomycotina</taxon>
        <taxon>Sordariomycetes</taxon>
        <taxon>Hypocreomycetidae</taxon>
        <taxon>Hypocreales</taxon>
        <taxon>Hypocreaceae</taxon>
        <taxon>Trichoderma</taxon>
    </lineage>
</organism>
<feature type="domain" description="N-acetyltransferase" evidence="1">
    <location>
        <begin position="17"/>
        <end position="187"/>
    </location>
</feature>
<dbReference type="PROSITE" id="PS51186">
    <property type="entry name" value="GNAT"/>
    <property type="match status" value="1"/>
</dbReference>
<evidence type="ECO:0000259" key="1">
    <source>
        <dbReference type="PROSITE" id="PS51186"/>
    </source>
</evidence>
<dbReference type="PANTHER" id="PTHR43415:SF3">
    <property type="entry name" value="GNAT-FAMILY ACETYLTRANSFERASE"/>
    <property type="match status" value="1"/>
</dbReference>
<protein>
    <submittedName>
        <fullName evidence="2">Gnat family</fullName>
    </submittedName>
</protein>
<dbReference type="CDD" id="cd04301">
    <property type="entry name" value="NAT_SF"/>
    <property type="match status" value="1"/>
</dbReference>
<dbReference type="Gene3D" id="3.40.630.30">
    <property type="match status" value="1"/>
</dbReference>
<dbReference type="OrthoDB" id="64477at2759"/>
<name>A0A395NKB1_TRIAR</name>
<evidence type="ECO:0000313" key="3">
    <source>
        <dbReference type="Proteomes" id="UP000266272"/>
    </source>
</evidence>
<dbReference type="AlphaFoldDB" id="A0A395NKB1"/>
<dbReference type="Proteomes" id="UP000266272">
    <property type="component" value="Unassembled WGS sequence"/>
</dbReference>
<comment type="caution">
    <text evidence="2">The sequence shown here is derived from an EMBL/GenBank/DDBJ whole genome shotgun (WGS) entry which is preliminary data.</text>
</comment>
<dbReference type="PANTHER" id="PTHR43415">
    <property type="entry name" value="SPERMIDINE N(1)-ACETYLTRANSFERASE"/>
    <property type="match status" value="1"/>
</dbReference>
<dbReference type="InterPro" id="IPR000182">
    <property type="entry name" value="GNAT_dom"/>
</dbReference>
<dbReference type="Pfam" id="PF13302">
    <property type="entry name" value="Acetyltransf_3"/>
    <property type="match status" value="1"/>
</dbReference>
<dbReference type="SUPFAM" id="SSF55729">
    <property type="entry name" value="Acyl-CoA N-acyltransferases (Nat)"/>
    <property type="match status" value="1"/>
</dbReference>
<keyword evidence="3" id="KW-1185">Reference proteome</keyword>
<evidence type="ECO:0000313" key="2">
    <source>
        <dbReference type="EMBL" id="RFU76293.1"/>
    </source>
</evidence>
<accession>A0A395NKB1</accession>
<reference evidence="2 3" key="1">
    <citation type="journal article" date="2018" name="PLoS Pathog.">
        <title>Evolution of structural diversity of trichothecenes, a family of toxins produced by plant pathogenic and entomopathogenic fungi.</title>
        <authorList>
            <person name="Proctor R.H."/>
            <person name="McCormick S.P."/>
            <person name="Kim H.S."/>
            <person name="Cardoza R.E."/>
            <person name="Stanley A.M."/>
            <person name="Lindo L."/>
            <person name="Kelly A."/>
            <person name="Brown D.W."/>
            <person name="Lee T."/>
            <person name="Vaughan M.M."/>
            <person name="Alexander N.J."/>
            <person name="Busman M."/>
            <person name="Gutierrez S."/>
        </authorList>
    </citation>
    <scope>NUCLEOTIDE SEQUENCE [LARGE SCALE GENOMIC DNA]</scope>
    <source>
        <strain evidence="2 3">IBT 40837</strain>
    </source>
</reference>
<dbReference type="InterPro" id="IPR016181">
    <property type="entry name" value="Acyl_CoA_acyltransferase"/>
</dbReference>
<sequence length="198" mass="23198">MSPLERPVTTTFISERLVYRSLQPTDKQCLYEMISEPGCIELAFSKIPSPPNRKEWDEMVDKPPRELLQWTLICLREESSDGRPMAGKPIGCLSLSQPSSISRKEHRSSELGILLAEAYRGKGYGAEAMKWIMDWAFNYAGLHRIWLESWSFNEAALQLWEKLGFKLEGRLRESVWFQRKWYDRMVYGILEQEWEATQ</sequence>
<dbReference type="EMBL" id="PXOA01000362">
    <property type="protein sequence ID" value="RFU76293.1"/>
    <property type="molecule type" value="Genomic_DNA"/>
</dbReference>
<proteinExistence type="predicted"/>
<gene>
    <name evidence="2" type="ORF">TARUN_5936</name>
</gene>
<dbReference type="GO" id="GO:0016747">
    <property type="term" value="F:acyltransferase activity, transferring groups other than amino-acyl groups"/>
    <property type="evidence" value="ECO:0007669"/>
    <property type="project" value="InterPro"/>
</dbReference>